<keyword evidence="8" id="KW-0677">Repeat</keyword>
<proteinExistence type="inferred from homology"/>
<feature type="domain" description="MIR" evidence="16">
    <location>
        <begin position="479"/>
        <end position="535"/>
    </location>
</feature>
<feature type="transmembrane region" description="Helical" evidence="15">
    <location>
        <begin position="288"/>
        <end position="309"/>
    </location>
</feature>
<protein>
    <recommendedName>
        <fullName evidence="4">dolichyl-phosphate-mannose--protein mannosyltransferase</fullName>
        <ecNumber evidence="4">2.4.1.109</ecNumber>
    </recommendedName>
</protein>
<dbReference type="OMA" id="NCHLNAP"/>
<feature type="transmembrane region" description="Helical" evidence="15">
    <location>
        <begin position="59"/>
        <end position="78"/>
    </location>
</feature>
<dbReference type="GO" id="GO:0005783">
    <property type="term" value="C:endoplasmic reticulum"/>
    <property type="evidence" value="ECO:0000318"/>
    <property type="project" value="GO_Central"/>
</dbReference>
<dbReference type="FunCoup" id="A0A7M7REB7">
    <property type="interactions" value="389"/>
</dbReference>
<feature type="transmembrane region" description="Helical" evidence="15">
    <location>
        <begin position="201"/>
        <end position="222"/>
    </location>
</feature>
<evidence type="ECO:0000313" key="18">
    <source>
        <dbReference type="Proteomes" id="UP000007110"/>
    </source>
</evidence>
<feature type="transmembrane region" description="Helical" evidence="15">
    <location>
        <begin position="167"/>
        <end position="189"/>
    </location>
</feature>
<evidence type="ECO:0000256" key="6">
    <source>
        <dbReference type="ARBA" id="ARBA00022679"/>
    </source>
</evidence>
<evidence type="ECO:0000256" key="15">
    <source>
        <dbReference type="SAM" id="Phobius"/>
    </source>
</evidence>
<dbReference type="InterPro" id="IPR032421">
    <property type="entry name" value="PMT_4TMC"/>
</dbReference>
<keyword evidence="18" id="KW-1185">Reference proteome</keyword>
<evidence type="ECO:0000313" key="17">
    <source>
        <dbReference type="EnsemblMetazoa" id="XP_793742"/>
    </source>
</evidence>
<evidence type="ECO:0000256" key="11">
    <source>
        <dbReference type="ARBA" id="ARBA00023136"/>
    </source>
</evidence>
<comment type="catalytic activity">
    <reaction evidence="12">
        <text>a di-trans,poly-cis-dolichyl beta-D-mannosyl phosphate + L-threonyl-[protein] = 3-O-(alpha-D-mannosyl)-L-threonyl-[protein] + a di-trans,poly-cis-dolichyl phosphate + H(+)</text>
        <dbReference type="Rhea" id="RHEA:53396"/>
        <dbReference type="Rhea" id="RHEA-COMP:11060"/>
        <dbReference type="Rhea" id="RHEA-COMP:13547"/>
        <dbReference type="Rhea" id="RHEA-COMP:19498"/>
        <dbReference type="Rhea" id="RHEA-COMP:19501"/>
        <dbReference type="ChEBI" id="CHEBI:15378"/>
        <dbReference type="ChEBI" id="CHEBI:30013"/>
        <dbReference type="ChEBI" id="CHEBI:57683"/>
        <dbReference type="ChEBI" id="CHEBI:58211"/>
        <dbReference type="ChEBI" id="CHEBI:137323"/>
        <dbReference type="EC" id="2.4.1.109"/>
    </reaction>
</comment>
<evidence type="ECO:0000256" key="1">
    <source>
        <dbReference type="ARBA" id="ARBA00004477"/>
    </source>
</evidence>
<keyword evidence="9" id="KW-0256">Endoplasmic reticulum</keyword>
<evidence type="ECO:0000259" key="16">
    <source>
        <dbReference type="PROSITE" id="PS50919"/>
    </source>
</evidence>
<dbReference type="SUPFAM" id="SSF82109">
    <property type="entry name" value="MIR domain"/>
    <property type="match status" value="1"/>
</dbReference>
<feature type="transmembrane region" description="Helical" evidence="15">
    <location>
        <begin position="611"/>
        <end position="633"/>
    </location>
</feature>
<feature type="transmembrane region" description="Helical" evidence="15">
    <location>
        <begin position="234"/>
        <end position="251"/>
    </location>
</feature>
<comment type="subcellular location">
    <subcellularLocation>
        <location evidence="1">Endoplasmic reticulum membrane</location>
        <topology evidence="1">Multi-pass membrane protein</topology>
    </subcellularLocation>
</comment>
<keyword evidence="11 15" id="KW-0472">Membrane</keyword>
<evidence type="ECO:0000256" key="9">
    <source>
        <dbReference type="ARBA" id="ARBA00022824"/>
    </source>
</evidence>
<dbReference type="CTD" id="10585"/>
<organism evidence="17 18">
    <name type="scientific">Strongylocentrotus purpuratus</name>
    <name type="common">Purple sea urchin</name>
    <dbReference type="NCBI Taxonomy" id="7668"/>
    <lineage>
        <taxon>Eukaryota</taxon>
        <taxon>Metazoa</taxon>
        <taxon>Echinodermata</taxon>
        <taxon>Eleutherozoa</taxon>
        <taxon>Echinozoa</taxon>
        <taxon>Echinoidea</taxon>
        <taxon>Euechinoidea</taxon>
        <taxon>Echinacea</taxon>
        <taxon>Camarodonta</taxon>
        <taxon>Echinidea</taxon>
        <taxon>Strongylocentrotidae</taxon>
        <taxon>Strongylocentrotus</taxon>
    </lineage>
</organism>
<name>A0A7M7REB7_STRPU</name>
<dbReference type="FunFam" id="2.80.10.50:FF:000012">
    <property type="entry name" value="Protein O-mannosyl-transferase 1"/>
    <property type="match status" value="1"/>
</dbReference>
<evidence type="ECO:0000256" key="3">
    <source>
        <dbReference type="ARBA" id="ARBA00007222"/>
    </source>
</evidence>
<feature type="domain" description="MIR" evidence="16">
    <location>
        <begin position="344"/>
        <end position="405"/>
    </location>
</feature>
<feature type="region of interest" description="Disordered" evidence="14">
    <location>
        <begin position="1"/>
        <end position="37"/>
    </location>
</feature>
<evidence type="ECO:0000256" key="8">
    <source>
        <dbReference type="ARBA" id="ARBA00022737"/>
    </source>
</evidence>
<keyword evidence="5" id="KW-0328">Glycosyltransferase</keyword>
<reference evidence="18" key="1">
    <citation type="submission" date="2015-02" db="EMBL/GenBank/DDBJ databases">
        <title>Genome sequencing for Strongylocentrotus purpuratus.</title>
        <authorList>
            <person name="Murali S."/>
            <person name="Liu Y."/>
            <person name="Vee V."/>
            <person name="English A."/>
            <person name="Wang M."/>
            <person name="Skinner E."/>
            <person name="Han Y."/>
            <person name="Muzny D.M."/>
            <person name="Worley K.C."/>
            <person name="Gibbs R.A."/>
        </authorList>
    </citation>
    <scope>NUCLEOTIDE SEQUENCE</scope>
</reference>
<dbReference type="RefSeq" id="XP_793742.4">
    <property type="nucleotide sequence ID" value="XM_788649.5"/>
</dbReference>
<dbReference type="CDD" id="cd23281">
    <property type="entry name" value="beta-trefoil_MIR_POMT1"/>
    <property type="match status" value="1"/>
</dbReference>
<dbReference type="InterPro" id="IPR016093">
    <property type="entry name" value="MIR_motif"/>
</dbReference>
<dbReference type="OrthoDB" id="292747at2759"/>
<dbReference type="PROSITE" id="PS50919">
    <property type="entry name" value="MIR"/>
    <property type="match status" value="3"/>
</dbReference>
<accession>A0A7M7REB7</accession>
<comment type="similarity">
    <text evidence="3">Belongs to the glycosyltransferase 39 family.</text>
</comment>
<evidence type="ECO:0000256" key="14">
    <source>
        <dbReference type="SAM" id="MobiDB-lite"/>
    </source>
</evidence>
<dbReference type="Pfam" id="PF16192">
    <property type="entry name" value="PMT_4TMC"/>
    <property type="match status" value="1"/>
</dbReference>
<sequence>MPGNNENKVRKRVKQEENAGELRVSGDQQTKDESSPAVTAESLTGVGKWGNLVASPSSFVFTLNINALIAVLTFVSFVTRFWRLEEPRGVVFDETHFGLFTSFYLKGMFFFDVHPPLGKLLIASVGYLAGFQGDFSFEKIGQEYPCEVPIWHLRFLPALCGSLLTPLTFYILEGMGFSQWTAAVGAFLVVCDNSLLTQSRFILLDTILLCFILLSFLALLRFRQVQDKPFSIQWWIWLTCLGVFLSCTISVKYSGLFTSVVILGVITADYWTMVGDRGVSNSHLFKEMLARAVLLIIVPVVLYLSFFYIHLTVLYRSGPHDGRMSSAFQASLEGGLAKVTQGQPKNIAYGSQITLRHTHSTVCWLHSHPHLYPLRYSERRGSSIQQQVTCYTFKDVNNWWIVKDPEEEGFATENPQRPVKDGDIIQLIHGTSGRRLNSHDVGAPMSPQYMEVSCYIDYNISFPAQDLWRVEIVNKDVQGNLWKAIHSHIRLIHVNTSQAMKLTGQQLPDWGFYQHEVATDRVMNQDSNIWNVEENKHSSDKEDDFWDDTKELSFFSKFWELQLKMLEANRNLLEDHKYQSDPMGWPFMERGIAYWMKTTTNAQIHLLGNVITWWSANLGIVVYLVVMVIYIIRHQRACNDLTKDEWIRLFMTGALFLSWFVNYFPYFMMERTLFLHHYLPAFLSKILLLAATIEIVYFHVLQTSAQRSLFTSLLVVWLTSIFVVFKSFLPMCYGNKDFTEEEVESLRWMESWGFLVQGKMIA</sequence>
<dbReference type="GO" id="GO:0035269">
    <property type="term" value="P:protein O-linked glycosylation via mannose"/>
    <property type="evidence" value="ECO:0000318"/>
    <property type="project" value="GO_Central"/>
</dbReference>
<dbReference type="InParanoid" id="A0A7M7REB7"/>
<dbReference type="EnsemblMetazoa" id="XM_788649">
    <property type="protein sequence ID" value="XP_793742"/>
    <property type="gene ID" value="LOC588991"/>
</dbReference>
<feature type="transmembrane region" description="Helical" evidence="15">
    <location>
        <begin position="709"/>
        <end position="729"/>
    </location>
</feature>
<dbReference type="GO" id="GO:0005789">
    <property type="term" value="C:endoplasmic reticulum membrane"/>
    <property type="evidence" value="ECO:0007669"/>
    <property type="project" value="UniProtKB-SubCell"/>
</dbReference>
<keyword evidence="10 15" id="KW-1133">Transmembrane helix</keyword>
<dbReference type="PANTHER" id="PTHR10050">
    <property type="entry name" value="DOLICHYL-PHOSPHATE-MANNOSE--PROTEIN MANNOSYLTRANSFERASE"/>
    <property type="match status" value="1"/>
</dbReference>
<dbReference type="Pfam" id="PF02815">
    <property type="entry name" value="MIR"/>
    <property type="match status" value="1"/>
</dbReference>
<dbReference type="PANTHER" id="PTHR10050:SF51">
    <property type="entry name" value="PROTEIN O-MANNOSYL-TRANSFERASE 1"/>
    <property type="match status" value="1"/>
</dbReference>
<dbReference type="InterPro" id="IPR027005">
    <property type="entry name" value="PMT-like"/>
</dbReference>
<evidence type="ECO:0000256" key="13">
    <source>
        <dbReference type="ARBA" id="ARBA00045102"/>
    </source>
</evidence>
<dbReference type="SMART" id="SM00472">
    <property type="entry name" value="MIR"/>
    <property type="match status" value="3"/>
</dbReference>
<dbReference type="InterPro" id="IPR036300">
    <property type="entry name" value="MIR_dom_sf"/>
</dbReference>
<comment type="catalytic activity">
    <reaction evidence="13">
        <text>a di-trans,poly-cis-dolichyl beta-D-mannosyl phosphate + L-seryl-[protein] = 3-O-(alpha-D-mannosyl)-L-seryl-[protein] + a di-trans,poly-cis-dolichyl phosphate + H(+)</text>
        <dbReference type="Rhea" id="RHEA:17377"/>
        <dbReference type="Rhea" id="RHEA-COMP:9863"/>
        <dbReference type="Rhea" id="RHEA-COMP:13546"/>
        <dbReference type="Rhea" id="RHEA-COMP:19498"/>
        <dbReference type="Rhea" id="RHEA-COMP:19501"/>
        <dbReference type="ChEBI" id="CHEBI:15378"/>
        <dbReference type="ChEBI" id="CHEBI:29999"/>
        <dbReference type="ChEBI" id="CHEBI:57683"/>
        <dbReference type="ChEBI" id="CHEBI:58211"/>
        <dbReference type="ChEBI" id="CHEBI:137321"/>
        <dbReference type="EC" id="2.4.1.109"/>
    </reaction>
</comment>
<dbReference type="UniPathway" id="UPA00378"/>
<evidence type="ECO:0000256" key="4">
    <source>
        <dbReference type="ARBA" id="ARBA00012839"/>
    </source>
</evidence>
<evidence type="ECO:0000256" key="2">
    <source>
        <dbReference type="ARBA" id="ARBA00004922"/>
    </source>
</evidence>
<keyword evidence="7 15" id="KW-0812">Transmembrane</keyword>
<dbReference type="InterPro" id="IPR003342">
    <property type="entry name" value="ArnT-like_N"/>
</dbReference>
<dbReference type="GeneID" id="588991"/>
<dbReference type="Gene3D" id="2.80.10.50">
    <property type="match status" value="1"/>
</dbReference>
<dbReference type="Proteomes" id="UP000007110">
    <property type="component" value="Unassembled WGS sequence"/>
</dbReference>
<dbReference type="KEGG" id="spu:588991"/>
<evidence type="ECO:0000256" key="5">
    <source>
        <dbReference type="ARBA" id="ARBA00022676"/>
    </source>
</evidence>
<dbReference type="GO" id="GO:0004169">
    <property type="term" value="F:dolichyl-phosphate-mannose-protein mannosyltransferase activity"/>
    <property type="evidence" value="ECO:0000318"/>
    <property type="project" value="GO_Central"/>
</dbReference>
<reference evidence="17" key="2">
    <citation type="submission" date="2021-01" db="UniProtKB">
        <authorList>
            <consortium name="EnsemblMetazoa"/>
        </authorList>
    </citation>
    <scope>IDENTIFICATION</scope>
</reference>
<keyword evidence="6" id="KW-0808">Transferase</keyword>
<comment type="pathway">
    <text evidence="2">Protein modification; protein glycosylation.</text>
</comment>
<evidence type="ECO:0000256" key="12">
    <source>
        <dbReference type="ARBA" id="ARBA00045085"/>
    </source>
</evidence>
<dbReference type="AlphaFoldDB" id="A0A7M7REB7"/>
<dbReference type="EC" id="2.4.1.109" evidence="4"/>
<evidence type="ECO:0000256" key="10">
    <source>
        <dbReference type="ARBA" id="ARBA00022989"/>
    </source>
</evidence>
<feature type="domain" description="MIR" evidence="16">
    <location>
        <begin position="416"/>
        <end position="473"/>
    </location>
</feature>
<dbReference type="Pfam" id="PF02366">
    <property type="entry name" value="PMT"/>
    <property type="match status" value="1"/>
</dbReference>
<feature type="transmembrane region" description="Helical" evidence="15">
    <location>
        <begin position="678"/>
        <end position="697"/>
    </location>
</feature>
<evidence type="ECO:0000256" key="7">
    <source>
        <dbReference type="ARBA" id="ARBA00022692"/>
    </source>
</evidence>
<feature type="transmembrane region" description="Helical" evidence="15">
    <location>
        <begin position="645"/>
        <end position="666"/>
    </location>
</feature>